<comment type="similarity">
    <text evidence="3 8">Belongs to the TVP23 family.</text>
</comment>
<evidence type="ECO:0000256" key="8">
    <source>
        <dbReference type="RuleBase" id="RU361206"/>
    </source>
</evidence>
<comment type="subcellular location">
    <subcellularLocation>
        <location evidence="8">Golgi apparatus membrane</location>
        <topology evidence="8">Multi-pass membrane protein</topology>
    </subcellularLocation>
    <subcellularLocation>
        <location evidence="2">Membrane</location>
        <topology evidence="2">Multi-pass membrane protein</topology>
    </subcellularLocation>
</comment>
<dbReference type="PANTHER" id="PTHR13019">
    <property type="entry name" value="GOLGI APPARATUS MEMBRANE PROTEIN TVP23"/>
    <property type="match status" value="1"/>
</dbReference>
<evidence type="ECO:0000256" key="5">
    <source>
        <dbReference type="ARBA" id="ARBA00022692"/>
    </source>
</evidence>
<sequence>MSNIDRQTLLSDAAPMAGSQFQQFQSMDIENQQAESQPSILKQSSHPVALIFHFLFRIAALVVYLLANFFTTSFVLTFVVAVLLLSFDFWTVKNVTGRLLVGLRWWNEVTEDGTNVWVFENRDQTRVINGVDSRLFWYSLYITPVMWFFLALIAIIRFNFQWLLIVAVAVALSGANLIGYMKCDKDAKQKWSGLAANALGSNSGILGMLGGNLIGRIFSRG</sequence>
<accession>A0ABR2VYY7</accession>
<comment type="caution">
    <text evidence="9">The sequence shown here is derived from an EMBL/GenBank/DDBJ whole genome shotgun (WGS) entry which is preliminary data.</text>
</comment>
<evidence type="ECO:0000313" key="10">
    <source>
        <dbReference type="Proteomes" id="UP001479436"/>
    </source>
</evidence>
<evidence type="ECO:0000256" key="3">
    <source>
        <dbReference type="ARBA" id="ARBA00005467"/>
    </source>
</evidence>
<keyword evidence="6 8" id="KW-1133">Transmembrane helix</keyword>
<evidence type="ECO:0000256" key="2">
    <source>
        <dbReference type="ARBA" id="ARBA00004141"/>
    </source>
</evidence>
<keyword evidence="5 8" id="KW-0812">Transmembrane</keyword>
<evidence type="ECO:0000256" key="7">
    <source>
        <dbReference type="ARBA" id="ARBA00023136"/>
    </source>
</evidence>
<dbReference type="EMBL" id="JASJQH010007319">
    <property type="protein sequence ID" value="KAK9710845.1"/>
    <property type="molecule type" value="Genomic_DNA"/>
</dbReference>
<feature type="transmembrane region" description="Helical" evidence="8">
    <location>
        <begin position="162"/>
        <end position="181"/>
    </location>
</feature>
<evidence type="ECO:0000256" key="1">
    <source>
        <dbReference type="ARBA" id="ARBA00003246"/>
    </source>
</evidence>
<evidence type="ECO:0000313" key="9">
    <source>
        <dbReference type="EMBL" id="KAK9710845.1"/>
    </source>
</evidence>
<dbReference type="Pfam" id="PF05832">
    <property type="entry name" value="DUF846"/>
    <property type="match status" value="1"/>
</dbReference>
<proteinExistence type="inferred from homology"/>
<keyword evidence="7 8" id="KW-0472">Membrane</keyword>
<dbReference type="PANTHER" id="PTHR13019:SF7">
    <property type="entry name" value="GOLGI APPARATUS MEMBRANE PROTEIN TVP23"/>
    <property type="match status" value="1"/>
</dbReference>
<dbReference type="InterPro" id="IPR008564">
    <property type="entry name" value="TVP23-like"/>
</dbReference>
<keyword evidence="8" id="KW-0333">Golgi apparatus</keyword>
<dbReference type="Proteomes" id="UP001479436">
    <property type="component" value="Unassembled WGS sequence"/>
</dbReference>
<comment type="function">
    <text evidence="1 8">Golgi membrane protein involved in vesicular trafficking.</text>
</comment>
<protein>
    <recommendedName>
        <fullName evidence="4 8">Golgi apparatus membrane protein TVP23</fullName>
    </recommendedName>
</protein>
<evidence type="ECO:0000256" key="4">
    <source>
        <dbReference type="ARBA" id="ARBA00013603"/>
    </source>
</evidence>
<name>A0ABR2VYY7_9FUNG</name>
<evidence type="ECO:0000256" key="6">
    <source>
        <dbReference type="ARBA" id="ARBA00022989"/>
    </source>
</evidence>
<feature type="transmembrane region" description="Helical" evidence="8">
    <location>
        <begin position="73"/>
        <end position="92"/>
    </location>
</feature>
<gene>
    <name evidence="9" type="primary">TVP23_2</name>
    <name evidence="9" type="ORF">K7432_008195</name>
</gene>
<keyword evidence="10" id="KW-1185">Reference proteome</keyword>
<organism evidence="9 10">
    <name type="scientific">Basidiobolus ranarum</name>
    <dbReference type="NCBI Taxonomy" id="34480"/>
    <lineage>
        <taxon>Eukaryota</taxon>
        <taxon>Fungi</taxon>
        <taxon>Fungi incertae sedis</taxon>
        <taxon>Zoopagomycota</taxon>
        <taxon>Entomophthoromycotina</taxon>
        <taxon>Basidiobolomycetes</taxon>
        <taxon>Basidiobolales</taxon>
        <taxon>Basidiobolaceae</taxon>
        <taxon>Basidiobolus</taxon>
    </lineage>
</organism>
<feature type="transmembrane region" description="Helical" evidence="8">
    <location>
        <begin position="135"/>
        <end position="156"/>
    </location>
</feature>
<reference evidence="9 10" key="1">
    <citation type="submission" date="2023-04" db="EMBL/GenBank/DDBJ databases">
        <title>Genome of Basidiobolus ranarum AG-B5.</title>
        <authorList>
            <person name="Stajich J.E."/>
            <person name="Carter-House D."/>
            <person name="Gryganskyi A."/>
        </authorList>
    </citation>
    <scope>NUCLEOTIDE SEQUENCE [LARGE SCALE GENOMIC DNA]</scope>
    <source>
        <strain evidence="9 10">AG-B5</strain>
    </source>
</reference>